<proteinExistence type="predicted"/>
<dbReference type="PANTHER" id="PTHR48100:SF15">
    <property type="entry name" value="SEDOHEPTULOSE 1,7-BISPHOSPHATASE"/>
    <property type="match status" value="1"/>
</dbReference>
<evidence type="ECO:0000256" key="2">
    <source>
        <dbReference type="PIRSR" id="PIRSR613078-2"/>
    </source>
</evidence>
<dbReference type="GO" id="GO:0046390">
    <property type="term" value="P:ribose phosphate biosynthetic process"/>
    <property type="evidence" value="ECO:0007669"/>
    <property type="project" value="TreeGrafter"/>
</dbReference>
<dbReference type="InterPro" id="IPR013078">
    <property type="entry name" value="His_Pase_superF_clade-1"/>
</dbReference>
<protein>
    <submittedName>
        <fullName evidence="3">Phosphoglycerate mutase</fullName>
    </submittedName>
</protein>
<dbReference type="SUPFAM" id="SSF53254">
    <property type="entry name" value="Phosphoglycerate mutase-like"/>
    <property type="match status" value="1"/>
</dbReference>
<feature type="active site" description="Proton donor/acceptor" evidence="1">
    <location>
        <position position="98"/>
    </location>
</feature>
<feature type="binding site" evidence="2">
    <location>
        <position position="69"/>
    </location>
    <ligand>
        <name>substrate</name>
    </ligand>
</feature>
<feature type="binding site" evidence="2">
    <location>
        <begin position="98"/>
        <end position="101"/>
    </location>
    <ligand>
        <name>substrate</name>
    </ligand>
</feature>
<dbReference type="Pfam" id="PF00300">
    <property type="entry name" value="His_Phos_1"/>
    <property type="match status" value="2"/>
</dbReference>
<dbReference type="EMBL" id="LN483166">
    <property type="protein sequence ID" value="CED84905.1"/>
    <property type="molecule type" value="Genomic_DNA"/>
</dbReference>
<reference evidence="3" key="1">
    <citation type="submission" date="2014-08" db="EMBL/GenBank/DDBJ databases">
        <authorList>
            <person name="Sharma Rahul"/>
            <person name="Thines Marco"/>
        </authorList>
    </citation>
    <scope>NUCLEOTIDE SEQUENCE</scope>
</reference>
<dbReference type="SMART" id="SM00855">
    <property type="entry name" value="PGAM"/>
    <property type="match status" value="1"/>
</dbReference>
<accession>A0A0F7SWD0</accession>
<feature type="binding site" evidence="2">
    <location>
        <begin position="25"/>
        <end position="26"/>
    </location>
    <ligand>
        <name>substrate</name>
    </ligand>
</feature>
<dbReference type="PANTHER" id="PTHR48100">
    <property type="entry name" value="BROAD-SPECIFICITY PHOSPHATASE YOR283W-RELATED"/>
    <property type="match status" value="1"/>
</dbReference>
<evidence type="ECO:0000313" key="3">
    <source>
        <dbReference type="EMBL" id="CED84905.1"/>
    </source>
</evidence>
<dbReference type="Gene3D" id="3.40.50.1240">
    <property type="entry name" value="Phosphoglycerate mutase-like"/>
    <property type="match status" value="1"/>
</dbReference>
<organism evidence="3">
    <name type="scientific">Phaffia rhodozyma</name>
    <name type="common">Yeast</name>
    <name type="synonym">Xanthophyllomyces dendrorhous</name>
    <dbReference type="NCBI Taxonomy" id="264483"/>
    <lineage>
        <taxon>Eukaryota</taxon>
        <taxon>Fungi</taxon>
        <taxon>Dikarya</taxon>
        <taxon>Basidiomycota</taxon>
        <taxon>Agaricomycotina</taxon>
        <taxon>Tremellomycetes</taxon>
        <taxon>Cystofilobasidiales</taxon>
        <taxon>Mrakiaceae</taxon>
        <taxon>Phaffia</taxon>
    </lineage>
</organism>
<sequence>MAPRMPRVYLIRHGETEWSINGRHTGVSDIPLTQNGETVMKNNAPLITGPGKLIDPKTLTHVIVSPRVRAQKTAELLFEHCKNEFDIKHWETSEEVGEWKYGAFEGLHTHEIQKIRPGWKIWRDGCPSDDKHAGETAEEMQDRVDRVIEKIRNIHREAEDRGCQGKSELSQKERRSLAESADICIVSHGHFSRVFIARWCGFPLAAGTNFSTDPGGLTLLGYQHGTLDEPSVLGVNWFTEPK</sequence>
<dbReference type="InterPro" id="IPR029033">
    <property type="entry name" value="His_PPase_superfam"/>
</dbReference>
<name>A0A0F7SWD0_PHARH</name>
<feature type="active site" description="Tele-phosphohistidine intermediate" evidence="1">
    <location>
        <position position="13"/>
    </location>
</feature>
<dbReference type="GO" id="GO:0050278">
    <property type="term" value="F:sedoheptulose-bisphosphatase activity"/>
    <property type="evidence" value="ECO:0007669"/>
    <property type="project" value="TreeGrafter"/>
</dbReference>
<dbReference type="InterPro" id="IPR050275">
    <property type="entry name" value="PGM_Phosphatase"/>
</dbReference>
<evidence type="ECO:0000256" key="1">
    <source>
        <dbReference type="PIRSR" id="PIRSR613078-1"/>
    </source>
</evidence>
<dbReference type="CDD" id="cd07067">
    <property type="entry name" value="HP_PGM_like"/>
    <property type="match status" value="1"/>
</dbReference>
<dbReference type="AlphaFoldDB" id="A0A0F7SWD0"/>